<feature type="active site" description="Proton donor" evidence="5">
    <location>
        <position position="119"/>
    </location>
</feature>
<dbReference type="Proteomes" id="UP000504604">
    <property type="component" value="Linkage group LG11"/>
</dbReference>
<comment type="subcellular location">
    <subcellularLocation>
        <location evidence="6">Secreted</location>
        <location evidence="6">Cell wall</location>
    </subcellularLocation>
    <subcellularLocation>
        <location evidence="6">Secreted</location>
        <location evidence="6">Extracellular space</location>
        <location evidence="6">Apoplast</location>
    </subcellularLocation>
</comment>
<dbReference type="InterPro" id="IPR000757">
    <property type="entry name" value="Beta-glucanase-like"/>
</dbReference>
<name>A0A6I9UFJ9_SESIN</name>
<proteinExistence type="inferred from homology"/>
<evidence type="ECO:0000256" key="5">
    <source>
        <dbReference type="PIRSR" id="PIRSR005604-1"/>
    </source>
</evidence>
<dbReference type="GO" id="GO:0071555">
    <property type="term" value="P:cell wall organization"/>
    <property type="evidence" value="ECO:0007669"/>
    <property type="project" value="UniProtKB-KW"/>
</dbReference>
<evidence type="ECO:0000256" key="1">
    <source>
        <dbReference type="ARBA" id="ARBA00022679"/>
    </source>
</evidence>
<dbReference type="GO" id="GO:0004553">
    <property type="term" value="F:hydrolase activity, hydrolyzing O-glycosyl compounds"/>
    <property type="evidence" value="ECO:0007669"/>
    <property type="project" value="InterPro"/>
</dbReference>
<protein>
    <recommendedName>
        <fullName evidence="6">Xyloglucan endotransglucosylase/hydrolase</fullName>
        <ecNumber evidence="6">2.4.1.207</ecNumber>
    </recommendedName>
</protein>
<keyword evidence="6" id="KW-0961">Cell wall biogenesis/degradation</keyword>
<dbReference type="GO" id="GO:0042546">
    <property type="term" value="P:cell wall biogenesis"/>
    <property type="evidence" value="ECO:0007669"/>
    <property type="project" value="InterPro"/>
</dbReference>
<keyword evidence="8" id="KW-1185">Reference proteome</keyword>
<dbReference type="InterPro" id="IPR016455">
    <property type="entry name" value="XTH"/>
</dbReference>
<dbReference type="Gene3D" id="2.60.120.200">
    <property type="match status" value="1"/>
</dbReference>
<dbReference type="GeneID" id="105173059"/>
<comment type="similarity">
    <text evidence="6">Belongs to the glycosyl hydrolase 16 family.</text>
</comment>
<dbReference type="OrthoDB" id="4781at2759"/>
<dbReference type="InterPro" id="IPR044791">
    <property type="entry name" value="Beta-glucanase/XTH"/>
</dbReference>
<comment type="PTM">
    <text evidence="6">Contains at least one intrachain disulfide bond essential for its enzymatic activity.</text>
</comment>
<accession>A0A6I9UFJ9</accession>
<dbReference type="EC" id="2.4.1.207" evidence="6"/>
<evidence type="ECO:0000256" key="3">
    <source>
        <dbReference type="ARBA" id="ARBA00023157"/>
    </source>
</evidence>
<evidence type="ECO:0000313" key="9">
    <source>
        <dbReference type="RefSeq" id="XP_011093008.1"/>
    </source>
</evidence>
<feature type="signal peptide" evidence="6">
    <location>
        <begin position="1"/>
        <end position="24"/>
    </location>
</feature>
<feature type="active site" description="Nucleophile" evidence="5">
    <location>
        <position position="115"/>
    </location>
</feature>
<comment type="function">
    <text evidence="6">Catalyzes xyloglucan endohydrolysis (XEH) and/or endotransglycosylation (XET). Cleaves and religates xyloglucan polymers, an essential constituent of the primary cell wall, and thereby participates in cell wall construction of growing tissues.</text>
</comment>
<dbReference type="PIRSF" id="PIRSF005604">
    <property type="entry name" value="XET"/>
    <property type="match status" value="1"/>
</dbReference>
<feature type="chain" id="PRO_5027145164" description="Xyloglucan endotransglucosylase/hydrolase" evidence="6">
    <location>
        <begin position="25"/>
        <end position="311"/>
    </location>
</feature>
<dbReference type="GO" id="GO:0048046">
    <property type="term" value="C:apoplast"/>
    <property type="evidence" value="ECO:0007669"/>
    <property type="project" value="UniProtKB-SubCell"/>
</dbReference>
<keyword evidence="6" id="KW-0134">Cell wall</keyword>
<dbReference type="KEGG" id="sind:105173059"/>
<organism evidence="8 9">
    <name type="scientific">Sesamum indicum</name>
    <name type="common">Oriental sesame</name>
    <name type="synonym">Sesamum orientale</name>
    <dbReference type="NCBI Taxonomy" id="4182"/>
    <lineage>
        <taxon>Eukaryota</taxon>
        <taxon>Viridiplantae</taxon>
        <taxon>Streptophyta</taxon>
        <taxon>Embryophyta</taxon>
        <taxon>Tracheophyta</taxon>
        <taxon>Spermatophyta</taxon>
        <taxon>Magnoliopsida</taxon>
        <taxon>eudicotyledons</taxon>
        <taxon>Gunneridae</taxon>
        <taxon>Pentapetalae</taxon>
        <taxon>asterids</taxon>
        <taxon>lamiids</taxon>
        <taxon>Lamiales</taxon>
        <taxon>Pedaliaceae</taxon>
        <taxon>Sesamum</taxon>
    </lineage>
</organism>
<dbReference type="Pfam" id="PF06955">
    <property type="entry name" value="XET_C"/>
    <property type="match status" value="1"/>
</dbReference>
<keyword evidence="6" id="KW-0052">Apoplast</keyword>
<keyword evidence="4 6" id="KW-0326">Glycosidase</keyword>
<evidence type="ECO:0000256" key="6">
    <source>
        <dbReference type="RuleBase" id="RU361120"/>
    </source>
</evidence>
<dbReference type="PROSITE" id="PS51762">
    <property type="entry name" value="GH16_2"/>
    <property type="match status" value="1"/>
</dbReference>
<sequence>MSSLCLSGVLFLCAPSIFFLVSFAQNHPSTLFTFPLHFHQAFNPLYGGGNIVPYDGNNSVQISMDATTSSGFHSKLMYVHGYFQTSLKLPENYTAGVVVTFYACNNHKYPFYRDEIDFEFLGHIHGQKWLLQTNLYGNGSTNRGREERYELWFDPSEDFHRYGILWTENRITYYVDNVPIRNVKRVDEMGGDFPSKEMSLYGTIWNGSNWATGGGQYKMDLSYGPFVAKYSSFLLNGCPSNPGQCNEYLRISNDLTRGERAQMHDFRRKLMTYSYCYDRKRYAVPLPECVFNSLEFQHLQKFDPWTFGSRK</sequence>
<keyword evidence="2 6" id="KW-0378">Hydrolase</keyword>
<dbReference type="AlphaFoldDB" id="A0A6I9UFJ9"/>
<gene>
    <name evidence="9" type="primary">LOC105173059</name>
</gene>
<dbReference type="Gramene" id="SIN_1005753.t">
    <property type="protein sequence ID" value="SIN_1005753.t.cds1"/>
    <property type="gene ID" value="SIN_1005753"/>
</dbReference>
<dbReference type="SUPFAM" id="SSF49899">
    <property type="entry name" value="Concanavalin A-like lectins/glucanases"/>
    <property type="match status" value="1"/>
</dbReference>
<keyword evidence="1 6" id="KW-0808">Transferase</keyword>
<dbReference type="InterPro" id="IPR013320">
    <property type="entry name" value="ConA-like_dom_sf"/>
</dbReference>
<reference evidence="9" key="1">
    <citation type="submission" date="2025-08" db="UniProtKB">
        <authorList>
            <consortium name="RefSeq"/>
        </authorList>
    </citation>
    <scope>IDENTIFICATION</scope>
</reference>
<dbReference type="PANTHER" id="PTHR31062">
    <property type="entry name" value="XYLOGLUCAN ENDOTRANSGLUCOSYLASE/HYDROLASE PROTEIN 8-RELATED"/>
    <property type="match status" value="1"/>
</dbReference>
<dbReference type="InParanoid" id="A0A6I9UFJ9"/>
<evidence type="ECO:0000256" key="2">
    <source>
        <dbReference type="ARBA" id="ARBA00022801"/>
    </source>
</evidence>
<evidence type="ECO:0000313" key="8">
    <source>
        <dbReference type="Proteomes" id="UP000504604"/>
    </source>
</evidence>
<dbReference type="GO" id="GO:0016762">
    <property type="term" value="F:xyloglucan:xyloglucosyl transferase activity"/>
    <property type="evidence" value="ECO:0007669"/>
    <property type="project" value="UniProtKB-EC"/>
</dbReference>
<dbReference type="InterPro" id="IPR010713">
    <property type="entry name" value="XET_C"/>
</dbReference>
<dbReference type="GO" id="GO:0010411">
    <property type="term" value="P:xyloglucan metabolic process"/>
    <property type="evidence" value="ECO:0007669"/>
    <property type="project" value="InterPro"/>
</dbReference>
<keyword evidence="6" id="KW-0732">Signal</keyword>
<evidence type="ECO:0000259" key="7">
    <source>
        <dbReference type="PROSITE" id="PS51762"/>
    </source>
</evidence>
<evidence type="ECO:0000256" key="4">
    <source>
        <dbReference type="ARBA" id="ARBA00023295"/>
    </source>
</evidence>
<feature type="domain" description="GH16" evidence="7">
    <location>
        <begin position="21"/>
        <end position="230"/>
    </location>
</feature>
<dbReference type="Pfam" id="PF00722">
    <property type="entry name" value="Glyco_hydro_16"/>
    <property type="match status" value="1"/>
</dbReference>
<dbReference type="RefSeq" id="XP_011093008.1">
    <property type="nucleotide sequence ID" value="XM_011094706.2"/>
</dbReference>
<keyword evidence="3" id="KW-1015">Disulfide bond</keyword>
<keyword evidence="6" id="KW-0964">Secreted</keyword>